<protein>
    <submittedName>
        <fullName evidence="1">Uncharacterized protein</fullName>
    </submittedName>
</protein>
<accession>A0A100HMK1</accession>
<reference evidence="2" key="1">
    <citation type="submission" date="2015-11" db="EMBL/GenBank/DDBJ databases">
        <title>Draft Genome Sequence of the Radioresistant Bacterium Deinococcus grandis, Isolated from Freshwater Fish in Japan.</title>
        <authorList>
            <person name="Satoh K."/>
            <person name="Onodera T."/>
            <person name="Omoso K."/>
            <person name="Takeda-Yano K."/>
            <person name="Katayama T."/>
            <person name="Oono Y."/>
            <person name="Narumi I."/>
        </authorList>
    </citation>
    <scope>NUCLEOTIDE SEQUENCE [LARGE SCALE GENOMIC DNA]</scope>
    <source>
        <strain evidence="2">ATCC 43672</strain>
    </source>
</reference>
<organism evidence="1 2">
    <name type="scientific">Deinococcus grandis</name>
    <dbReference type="NCBI Taxonomy" id="57498"/>
    <lineage>
        <taxon>Bacteria</taxon>
        <taxon>Thermotogati</taxon>
        <taxon>Deinococcota</taxon>
        <taxon>Deinococci</taxon>
        <taxon>Deinococcales</taxon>
        <taxon>Deinococcaceae</taxon>
        <taxon>Deinococcus</taxon>
    </lineage>
</organism>
<evidence type="ECO:0000313" key="1">
    <source>
        <dbReference type="EMBL" id="GAQ23484.1"/>
    </source>
</evidence>
<dbReference type="AlphaFoldDB" id="A0A100HMK1"/>
<evidence type="ECO:0000313" key="2">
    <source>
        <dbReference type="Proteomes" id="UP000056209"/>
    </source>
</evidence>
<keyword evidence="2" id="KW-1185">Reference proteome</keyword>
<sequence>MNGIQAAGGRRLCGSGRTAGELYLECGLMKGGSPIEDRLMDLPLEVDPVEMGVSAIGISTFTDEHGVTHVLDWVGADSYPEMADFIEEARRKGVSRKVSRTAPLGDLTAQSCLYLLHPRAVVTNASTLATPDGFACPCGKGHTAQEGCIGLGWHVAPNAGPGQRRLADGTYPVKAPLSPAPDYALGVFMVVPITALTVIQHPDPTVQADREKRAGQSGLPVFVAQE</sequence>
<dbReference type="EMBL" id="BCMS01000003">
    <property type="protein sequence ID" value="GAQ23484.1"/>
    <property type="molecule type" value="Genomic_DNA"/>
</dbReference>
<dbReference type="Proteomes" id="UP000056209">
    <property type="component" value="Unassembled WGS sequence"/>
</dbReference>
<dbReference type="OrthoDB" id="61249at2"/>
<comment type="caution">
    <text evidence="1">The sequence shown here is derived from an EMBL/GenBank/DDBJ whole genome shotgun (WGS) entry which is preliminary data.</text>
</comment>
<dbReference type="RefSeq" id="WP_058979402.1">
    <property type="nucleotide sequence ID" value="NZ_BCMS01000003.1"/>
</dbReference>
<name>A0A100HMK1_9DEIO</name>
<proteinExistence type="predicted"/>
<gene>
    <name evidence="1" type="ORF">DEIGR_310003</name>
</gene>